<dbReference type="EMBL" id="JACCBU010000001">
    <property type="protein sequence ID" value="NYE69180.1"/>
    <property type="molecule type" value="Genomic_DNA"/>
</dbReference>
<dbReference type="GO" id="GO:0003677">
    <property type="term" value="F:DNA binding"/>
    <property type="evidence" value="ECO:0007669"/>
    <property type="project" value="UniProtKB-KW"/>
</dbReference>
<dbReference type="CDD" id="cd00090">
    <property type="entry name" value="HTH_ARSR"/>
    <property type="match status" value="1"/>
</dbReference>
<dbReference type="SUPFAM" id="SSF46785">
    <property type="entry name" value="Winged helix' DNA-binding domain"/>
    <property type="match status" value="1"/>
</dbReference>
<protein>
    <submittedName>
        <fullName evidence="2">DNA-binding transcriptional ArsR family regulator</fullName>
    </submittedName>
</protein>
<keyword evidence="2" id="KW-0238">DNA-binding</keyword>
<dbReference type="GO" id="GO:0003700">
    <property type="term" value="F:DNA-binding transcription factor activity"/>
    <property type="evidence" value="ECO:0007669"/>
    <property type="project" value="InterPro"/>
</dbReference>
<organism evidence="2 3">
    <name type="scientific">Microlunatus parietis</name>
    <dbReference type="NCBI Taxonomy" id="682979"/>
    <lineage>
        <taxon>Bacteria</taxon>
        <taxon>Bacillati</taxon>
        <taxon>Actinomycetota</taxon>
        <taxon>Actinomycetes</taxon>
        <taxon>Propionibacteriales</taxon>
        <taxon>Propionibacteriaceae</taxon>
        <taxon>Microlunatus</taxon>
    </lineage>
</organism>
<dbReference type="InterPro" id="IPR036390">
    <property type="entry name" value="WH_DNA-bd_sf"/>
</dbReference>
<gene>
    <name evidence="2" type="ORF">BKA15_000509</name>
</gene>
<name>A0A7Y9LA14_9ACTN</name>
<evidence type="ECO:0000259" key="1">
    <source>
        <dbReference type="SMART" id="SM00418"/>
    </source>
</evidence>
<feature type="domain" description="HTH arsR-type" evidence="1">
    <location>
        <begin position="15"/>
        <end position="157"/>
    </location>
</feature>
<evidence type="ECO:0000313" key="2">
    <source>
        <dbReference type="EMBL" id="NYE69180.1"/>
    </source>
</evidence>
<comment type="caution">
    <text evidence="2">The sequence shown here is derived from an EMBL/GenBank/DDBJ whole genome shotgun (WGS) entry which is preliminary data.</text>
</comment>
<dbReference type="InterPro" id="IPR001845">
    <property type="entry name" value="HTH_ArsR_DNA-bd_dom"/>
</dbReference>
<dbReference type="InterPro" id="IPR036388">
    <property type="entry name" value="WH-like_DNA-bd_sf"/>
</dbReference>
<sequence>MGDEDEVQVELTDARAIRAIAHEARQRVINILYAEQRPMTATQLAGRTSLSPSALSYHLRALERWGVVVRDEGGDGDGRNRPWRAAGTVLAIRAGHGAGDAGAADALFEAMLDDHRQRIRHLRTLPEQDQEGFTSMSVSTYWMTDDEVAEVRRELDRLLKSYRGDRPVAGDGRRRIAVTYSVLPVVEA</sequence>
<dbReference type="RefSeq" id="WP_179747941.1">
    <property type="nucleotide sequence ID" value="NZ_JACCBU010000001.1"/>
</dbReference>
<keyword evidence="3" id="KW-1185">Reference proteome</keyword>
<evidence type="ECO:0000313" key="3">
    <source>
        <dbReference type="Proteomes" id="UP000569914"/>
    </source>
</evidence>
<accession>A0A7Y9LA14</accession>
<dbReference type="Proteomes" id="UP000569914">
    <property type="component" value="Unassembled WGS sequence"/>
</dbReference>
<dbReference type="Pfam" id="PF12840">
    <property type="entry name" value="HTH_20"/>
    <property type="match status" value="1"/>
</dbReference>
<dbReference type="Gene3D" id="1.10.10.10">
    <property type="entry name" value="Winged helix-like DNA-binding domain superfamily/Winged helix DNA-binding domain"/>
    <property type="match status" value="1"/>
</dbReference>
<proteinExistence type="predicted"/>
<dbReference type="SMART" id="SM00418">
    <property type="entry name" value="HTH_ARSR"/>
    <property type="match status" value="1"/>
</dbReference>
<dbReference type="InterPro" id="IPR011991">
    <property type="entry name" value="ArsR-like_HTH"/>
</dbReference>
<dbReference type="AlphaFoldDB" id="A0A7Y9LA14"/>
<reference evidence="2 3" key="1">
    <citation type="submission" date="2020-07" db="EMBL/GenBank/DDBJ databases">
        <title>Sequencing the genomes of 1000 actinobacteria strains.</title>
        <authorList>
            <person name="Klenk H.-P."/>
        </authorList>
    </citation>
    <scope>NUCLEOTIDE SEQUENCE [LARGE SCALE GENOMIC DNA]</scope>
    <source>
        <strain evidence="2 3">DSM 22083</strain>
    </source>
</reference>